<name>A0A941ENE3_9ACTN</name>
<dbReference type="CDD" id="cd04056">
    <property type="entry name" value="Peptidases_S53"/>
    <property type="match status" value="1"/>
</dbReference>
<keyword evidence="2" id="KW-0645">Protease</keyword>
<dbReference type="SUPFAM" id="SSF54897">
    <property type="entry name" value="Protease propeptides/inhibitors"/>
    <property type="match status" value="1"/>
</dbReference>
<dbReference type="Pfam" id="PF09286">
    <property type="entry name" value="Pro-kuma_activ"/>
    <property type="match status" value="1"/>
</dbReference>
<evidence type="ECO:0000256" key="5">
    <source>
        <dbReference type="ARBA" id="ARBA00022825"/>
    </source>
</evidence>
<dbReference type="Gene3D" id="3.40.50.200">
    <property type="entry name" value="Peptidase S8/S53 domain"/>
    <property type="match status" value="1"/>
</dbReference>
<evidence type="ECO:0000313" key="11">
    <source>
        <dbReference type="Proteomes" id="UP000675781"/>
    </source>
</evidence>
<dbReference type="InterPro" id="IPR023828">
    <property type="entry name" value="Peptidase_S8_Ser-AS"/>
</dbReference>
<keyword evidence="7" id="KW-0865">Zymogen</keyword>
<dbReference type="EMBL" id="JAGSOG010000053">
    <property type="protein sequence ID" value="MBR7834261.1"/>
    <property type="molecule type" value="Genomic_DNA"/>
</dbReference>
<dbReference type="InterPro" id="IPR000209">
    <property type="entry name" value="Peptidase_S8/S53_dom"/>
</dbReference>
<keyword evidence="11" id="KW-1185">Reference proteome</keyword>
<evidence type="ECO:0000256" key="8">
    <source>
        <dbReference type="SAM" id="SignalP"/>
    </source>
</evidence>
<feature type="domain" description="Peptidase S53" evidence="9">
    <location>
        <begin position="243"/>
        <end position="654"/>
    </location>
</feature>
<dbReference type="SUPFAM" id="SSF52743">
    <property type="entry name" value="Subtilisin-like"/>
    <property type="match status" value="1"/>
</dbReference>
<gene>
    <name evidence="10" type="ORF">KDL01_13380</name>
</gene>
<dbReference type="RefSeq" id="WP_212528782.1">
    <property type="nucleotide sequence ID" value="NZ_JAGSOG010000053.1"/>
</dbReference>
<organism evidence="10 11">
    <name type="scientific">Actinospica durhamensis</name>
    <dbReference type="NCBI Taxonomy" id="1508375"/>
    <lineage>
        <taxon>Bacteria</taxon>
        <taxon>Bacillati</taxon>
        <taxon>Actinomycetota</taxon>
        <taxon>Actinomycetes</taxon>
        <taxon>Catenulisporales</taxon>
        <taxon>Actinospicaceae</taxon>
        <taxon>Actinospica</taxon>
    </lineage>
</organism>
<evidence type="ECO:0000256" key="2">
    <source>
        <dbReference type="ARBA" id="ARBA00022670"/>
    </source>
</evidence>
<evidence type="ECO:0000256" key="3">
    <source>
        <dbReference type="ARBA" id="ARBA00022723"/>
    </source>
</evidence>
<reference evidence="10" key="1">
    <citation type="submission" date="2021-04" db="EMBL/GenBank/DDBJ databases">
        <title>Genome based classification of Actinospica acidithermotolerans sp. nov., an actinobacterium isolated from an Indonesian hot spring.</title>
        <authorList>
            <person name="Kusuma A.B."/>
            <person name="Putra K.E."/>
            <person name="Nafisah S."/>
            <person name="Loh J."/>
            <person name="Nouioui I."/>
            <person name="Goodfellow M."/>
        </authorList>
    </citation>
    <scope>NUCLEOTIDE SEQUENCE</scope>
    <source>
        <strain evidence="10">CSCA 57</strain>
    </source>
</reference>
<dbReference type="PROSITE" id="PS00138">
    <property type="entry name" value="SUBTILASE_SER"/>
    <property type="match status" value="1"/>
</dbReference>
<dbReference type="SMART" id="SM00944">
    <property type="entry name" value="Pro-kuma_activ"/>
    <property type="match status" value="1"/>
</dbReference>
<dbReference type="InterPro" id="IPR015366">
    <property type="entry name" value="S53_propep"/>
</dbReference>
<keyword evidence="3" id="KW-0479">Metal-binding</keyword>
<dbReference type="InterPro" id="IPR050819">
    <property type="entry name" value="Tripeptidyl-peptidase_I"/>
</dbReference>
<evidence type="ECO:0000256" key="4">
    <source>
        <dbReference type="ARBA" id="ARBA00022801"/>
    </source>
</evidence>
<keyword evidence="5" id="KW-0720">Serine protease</keyword>
<feature type="signal peptide" evidence="8">
    <location>
        <begin position="1"/>
        <end position="36"/>
    </location>
</feature>
<dbReference type="PANTHER" id="PTHR14218:SF15">
    <property type="entry name" value="TRIPEPTIDYL-PEPTIDASE 1"/>
    <property type="match status" value="1"/>
</dbReference>
<dbReference type="PROSITE" id="PS51695">
    <property type="entry name" value="SEDOLISIN"/>
    <property type="match status" value="1"/>
</dbReference>
<protein>
    <submittedName>
        <fullName evidence="10">S8/S53 family peptidase</fullName>
    </submittedName>
</protein>
<dbReference type="InterPro" id="IPR030400">
    <property type="entry name" value="Sedolisin_dom"/>
</dbReference>
<dbReference type="AlphaFoldDB" id="A0A941ENE3"/>
<dbReference type="GO" id="GO:0046872">
    <property type="term" value="F:metal ion binding"/>
    <property type="evidence" value="ECO:0007669"/>
    <property type="project" value="UniProtKB-KW"/>
</dbReference>
<accession>A0A941ENE3</accession>
<dbReference type="InterPro" id="IPR036852">
    <property type="entry name" value="Peptidase_S8/S53_dom_sf"/>
</dbReference>
<evidence type="ECO:0000256" key="1">
    <source>
        <dbReference type="ARBA" id="ARBA00001913"/>
    </source>
</evidence>
<dbReference type="GO" id="GO:0004252">
    <property type="term" value="F:serine-type endopeptidase activity"/>
    <property type="evidence" value="ECO:0007669"/>
    <property type="project" value="InterPro"/>
</dbReference>
<evidence type="ECO:0000259" key="9">
    <source>
        <dbReference type="PROSITE" id="PS51695"/>
    </source>
</evidence>
<dbReference type="Proteomes" id="UP000675781">
    <property type="component" value="Unassembled WGS sequence"/>
</dbReference>
<dbReference type="GO" id="GO:0008240">
    <property type="term" value="F:tripeptidyl-peptidase activity"/>
    <property type="evidence" value="ECO:0007669"/>
    <property type="project" value="TreeGrafter"/>
</dbReference>
<evidence type="ECO:0000256" key="7">
    <source>
        <dbReference type="ARBA" id="ARBA00023145"/>
    </source>
</evidence>
<dbReference type="CDD" id="cd11377">
    <property type="entry name" value="Pro-peptidase_S53"/>
    <property type="match status" value="1"/>
</dbReference>
<keyword evidence="8" id="KW-0732">Signal</keyword>
<dbReference type="PRINTS" id="PR00723">
    <property type="entry name" value="SUBTILISIN"/>
</dbReference>
<dbReference type="Pfam" id="PF00082">
    <property type="entry name" value="Peptidase_S8"/>
    <property type="match status" value="1"/>
</dbReference>
<dbReference type="GO" id="GO:0006508">
    <property type="term" value="P:proteolysis"/>
    <property type="evidence" value="ECO:0007669"/>
    <property type="project" value="UniProtKB-KW"/>
</dbReference>
<sequence length="654" mass="66893">MQRSRHKSRATRSALGTLAVVTSLVTGVLTTPPASADSATARTTLVGTRPAWASSSSDAGAVPADTTQSVRVYLAGSDPGGLAAYALDVSTPGNADYRRYLTPLQFEARFGPTSRQITTVEGWLADAGLRVTATNSHYVAASGSGSDIASAFDTAVHRYRTAEGIEQAPASAVSVPAALAPDVLTVSGLTTSTAHMTGDVQFDPVGSDSASANVGACSAYDGQDKAAGLPLAYGATLNWDMCGYTPAQLRSAYGVAGSGLTGRGVTIAVVDEGSAPTLEQDLDTYSQTNGLPQLRPGQFTESLPSDIATSCPAGPSTEAALDVDAVHTMAPGADLVYVGADCGSVNDDTLDAETRIVDGRLADIVSNSWHLGTEDQIPPDLIAAFDRIMEQGAAEGIGFYFSAGDNGDWSSATAQHTTAVQYPASDPWATSVGGTSLAVGRSGQYLWETGWGSLSASLSADGGSWSGLPGSFVGGSGGGRSTLFDQPAYQRGVVPDRLSAPAGEGTPMREIPDLAADADPDTGMLIGITLALPPGSTPQYLEGRAGGTSLATPLIAGIQADAEQAEGGVPLGFANPAIYLLYRSRAFHDVTDYPQGSGVPIAMADESRNLLTGALSDSVITFGQDESLTASPGYDDVTGVGTPTSAYLDSYRAW</sequence>
<keyword evidence="6" id="KW-0106">Calcium</keyword>
<feature type="chain" id="PRO_5037994493" evidence="8">
    <location>
        <begin position="37"/>
        <end position="654"/>
    </location>
</feature>
<comment type="caution">
    <text evidence="10">The sequence shown here is derived from an EMBL/GenBank/DDBJ whole genome shotgun (WGS) entry which is preliminary data.</text>
</comment>
<proteinExistence type="predicted"/>
<keyword evidence="4" id="KW-0378">Hydrolase</keyword>
<comment type="cofactor">
    <cofactor evidence="1">
        <name>Ca(2+)</name>
        <dbReference type="ChEBI" id="CHEBI:29108"/>
    </cofactor>
</comment>
<dbReference type="PANTHER" id="PTHR14218">
    <property type="entry name" value="PROTEASE S8 TRIPEPTIDYL PEPTIDASE I CLN2"/>
    <property type="match status" value="1"/>
</dbReference>
<evidence type="ECO:0000313" key="10">
    <source>
        <dbReference type="EMBL" id="MBR7834261.1"/>
    </source>
</evidence>
<evidence type="ECO:0000256" key="6">
    <source>
        <dbReference type="ARBA" id="ARBA00022837"/>
    </source>
</evidence>
<dbReference type="InterPro" id="IPR015500">
    <property type="entry name" value="Peptidase_S8_subtilisin-rel"/>
</dbReference>